<evidence type="ECO:0000313" key="5">
    <source>
        <dbReference type="RefSeq" id="XP_046598945.1"/>
    </source>
</evidence>
<feature type="region of interest" description="Disordered" evidence="1">
    <location>
        <begin position="226"/>
        <end position="261"/>
    </location>
</feature>
<keyword evidence="3" id="KW-1185">Reference proteome</keyword>
<evidence type="ECO:0000313" key="3">
    <source>
        <dbReference type="Proteomes" id="UP000829291"/>
    </source>
</evidence>
<reference evidence="4 5" key="1">
    <citation type="submission" date="2025-05" db="UniProtKB">
        <authorList>
            <consortium name="RefSeq"/>
        </authorList>
    </citation>
    <scope>IDENTIFICATION</scope>
    <source>
        <tissue evidence="4 5">Thorax and Abdomen</tissue>
    </source>
</reference>
<dbReference type="PANTHER" id="PTHR12243">
    <property type="entry name" value="MADF DOMAIN TRANSCRIPTION FACTOR"/>
    <property type="match status" value="1"/>
</dbReference>
<dbReference type="InterPro" id="IPR039353">
    <property type="entry name" value="TF_Adf1"/>
</dbReference>
<evidence type="ECO:0000259" key="2">
    <source>
        <dbReference type="PROSITE" id="PS51029"/>
    </source>
</evidence>
<evidence type="ECO:0000256" key="1">
    <source>
        <dbReference type="SAM" id="MobiDB-lite"/>
    </source>
</evidence>
<feature type="domain" description="MADF" evidence="2">
    <location>
        <begin position="44"/>
        <end position="135"/>
    </location>
</feature>
<dbReference type="Pfam" id="PF10545">
    <property type="entry name" value="MADF_DNA_bdg"/>
    <property type="match status" value="1"/>
</dbReference>
<dbReference type="PANTHER" id="PTHR12243:SF67">
    <property type="entry name" value="COREPRESSOR OF PANGOLIN, ISOFORM A-RELATED"/>
    <property type="match status" value="1"/>
</dbReference>
<dbReference type="RefSeq" id="XP_046598944.1">
    <property type="nucleotide sequence ID" value="XM_046742988.1"/>
</dbReference>
<dbReference type="Proteomes" id="UP000829291">
    <property type="component" value="Chromosome 6"/>
</dbReference>
<evidence type="ECO:0000313" key="4">
    <source>
        <dbReference type="RefSeq" id="XP_046598944.1"/>
    </source>
</evidence>
<protein>
    <submittedName>
        <fullName evidence="4 5">Transcription factor Adf-1-like</fullName>
    </submittedName>
</protein>
<organism evidence="3 5">
    <name type="scientific">Neodiprion lecontei</name>
    <name type="common">Redheaded pine sawfly</name>
    <dbReference type="NCBI Taxonomy" id="441921"/>
    <lineage>
        <taxon>Eukaryota</taxon>
        <taxon>Metazoa</taxon>
        <taxon>Ecdysozoa</taxon>
        <taxon>Arthropoda</taxon>
        <taxon>Hexapoda</taxon>
        <taxon>Insecta</taxon>
        <taxon>Pterygota</taxon>
        <taxon>Neoptera</taxon>
        <taxon>Endopterygota</taxon>
        <taxon>Hymenoptera</taxon>
        <taxon>Tenthredinoidea</taxon>
        <taxon>Diprionidae</taxon>
        <taxon>Diprioninae</taxon>
        <taxon>Neodiprion</taxon>
    </lineage>
</organism>
<accession>A0ABM3GFB8</accession>
<proteinExistence type="predicted"/>
<dbReference type="GeneID" id="107218348"/>
<dbReference type="InterPro" id="IPR006578">
    <property type="entry name" value="MADF-dom"/>
</dbReference>
<dbReference type="PROSITE" id="PS51029">
    <property type="entry name" value="MADF"/>
    <property type="match status" value="1"/>
</dbReference>
<dbReference type="SMART" id="SM00595">
    <property type="entry name" value="MADF"/>
    <property type="match status" value="1"/>
</dbReference>
<name>A0ABM3GFB8_NEOLC</name>
<feature type="compositionally biased region" description="Polar residues" evidence="1">
    <location>
        <begin position="228"/>
        <end position="253"/>
    </location>
</feature>
<gene>
    <name evidence="4 5" type="primary">LOC107218348</name>
</gene>
<dbReference type="RefSeq" id="XP_046598945.1">
    <property type="nucleotide sequence ID" value="XM_046742989.1"/>
</dbReference>
<sequence>MDNDHTDYCRRSNNSRNFEDCGMQENLDPQVVLQNQEERGFDEILIDAVKSYPHLYDTSCKDYRDAIKKENSWVEIAGVLNATPQICSTRWTRLRESYSKEKKKKNTENKSGSGAAQRRGFVHFEAMRFIDKFVKTRSSVSNVKMTQPFSSTHQQSESRNQAISKWVQQQGDFTSEIHSSSSQQDIINVSESTNRPTPCTTPEVMNFEEASSSSSFSTDFTVNEFENRSASTSNESSYQSPLASPTIHETPNTFKKPPSYTKGRFNPYITIKKDFKKKEAENDEFEASFINFNKVVTAHLVNKKKPEQTCNDHDHSFGNLIVTELNRMKEDEKINKKREILKILWQNSSPKKD</sequence>